<dbReference type="EMBL" id="JBJQND010000003">
    <property type="protein sequence ID" value="KAL3882774.1"/>
    <property type="molecule type" value="Genomic_DNA"/>
</dbReference>
<comment type="caution">
    <text evidence="2">The sequence shown here is derived from an EMBL/GenBank/DDBJ whole genome shotgun (WGS) entry which is preliminary data.</text>
</comment>
<protein>
    <submittedName>
        <fullName evidence="2">Uncharacterized protein</fullName>
    </submittedName>
</protein>
<name>A0ABD3X928_SINWO</name>
<evidence type="ECO:0000256" key="1">
    <source>
        <dbReference type="SAM" id="SignalP"/>
    </source>
</evidence>
<feature type="chain" id="PRO_5044888086" evidence="1">
    <location>
        <begin position="29"/>
        <end position="798"/>
    </location>
</feature>
<evidence type="ECO:0000313" key="3">
    <source>
        <dbReference type="Proteomes" id="UP001634394"/>
    </source>
</evidence>
<dbReference type="AlphaFoldDB" id="A0ABD3X928"/>
<keyword evidence="3" id="KW-1185">Reference proteome</keyword>
<gene>
    <name evidence="2" type="ORF">ACJMK2_029081</name>
</gene>
<sequence>MSLSKNFRCRHSLIGLLLYVPLLHRVCSDTRWLPFQNHEGKDVNVSKLISVAKSTLGVESFCNTSNGRDSARLSTLCTCAKNCANVRTCCPDNPYSYLKQSCLNIALYRPEGSYQVGRRMVDVCLYHENHSLPICRKEIERSIFDVPVSSKRTQLSYVHRLCALCSLETDNDLKQWEPVVAKCVSSHSEIEGGQTNTTLLKQLVSEGECILVHNELVLYDRNCIPSVVNEIVEGIIDSCNTTGLWDRYDPDIDWACIHHTTQFEQFANVFCYICNPDIVSHSSRPLIDTCNVTGYWKRNEINIEQGCLHSNSESRFHPFKNAFCYMCNIWDSSFSSYISQHQLPEIQTNSINVLVVEKYDQETSVFLTQIYLYEGDVVSDYPPNKVVDEFRQECNQVCLRNYKRGTVDYKMCTECQCSTMKVCEKNHERNEMFYCVPDTFKSSGHHENFFLVLGVCLSPNVSNEIKQKCEEPDQVNIIDNVPVFVKGDVIMFRNRYCSKCNGYNTISFLDIEISCGVYIDARLTQSFENLIQLSVQNSCKIKYVRNDCNDLNVMKPLYTQPISACNTTGHWTFEGGAQDILYACEQDLSRVSKTLNLRSLPTLDEPFHEFKNIYCYVCNPYNTYPLYTKCNMSELWETHDAQVESDCKNGPKESKWGPFKNFDCFKCNNRVDTSIEVHIVKDLIDIIVHESYRYIFDISPKTFDELARIYADPTEFHQKSEQNLIFEDTYCPKGKIMMNGSCDYLTESPGTISRYGVYYSVTLSEDRMETLNHVWSEEIRIECCARLFLILSPQQQHI</sequence>
<organism evidence="2 3">
    <name type="scientific">Sinanodonta woodiana</name>
    <name type="common">Chinese pond mussel</name>
    <name type="synonym">Anodonta woodiana</name>
    <dbReference type="NCBI Taxonomy" id="1069815"/>
    <lineage>
        <taxon>Eukaryota</taxon>
        <taxon>Metazoa</taxon>
        <taxon>Spiralia</taxon>
        <taxon>Lophotrochozoa</taxon>
        <taxon>Mollusca</taxon>
        <taxon>Bivalvia</taxon>
        <taxon>Autobranchia</taxon>
        <taxon>Heteroconchia</taxon>
        <taxon>Palaeoheterodonta</taxon>
        <taxon>Unionida</taxon>
        <taxon>Unionoidea</taxon>
        <taxon>Unionidae</taxon>
        <taxon>Unioninae</taxon>
        <taxon>Sinanodonta</taxon>
    </lineage>
</organism>
<keyword evidence="1" id="KW-0732">Signal</keyword>
<feature type="signal peptide" evidence="1">
    <location>
        <begin position="1"/>
        <end position="28"/>
    </location>
</feature>
<reference evidence="2 3" key="1">
    <citation type="submission" date="2024-11" db="EMBL/GenBank/DDBJ databases">
        <title>Chromosome-level genome assembly of the freshwater bivalve Anodonta woodiana.</title>
        <authorList>
            <person name="Chen X."/>
        </authorList>
    </citation>
    <scope>NUCLEOTIDE SEQUENCE [LARGE SCALE GENOMIC DNA]</scope>
    <source>
        <strain evidence="2">MN2024</strain>
        <tissue evidence="2">Gills</tissue>
    </source>
</reference>
<dbReference type="Proteomes" id="UP001634394">
    <property type="component" value="Unassembled WGS sequence"/>
</dbReference>
<accession>A0ABD3X928</accession>
<evidence type="ECO:0000313" key="2">
    <source>
        <dbReference type="EMBL" id="KAL3882774.1"/>
    </source>
</evidence>
<proteinExistence type="predicted"/>